<dbReference type="InterPro" id="IPR051814">
    <property type="entry name" value="NAD(P)H-dep_FMN_reductase"/>
</dbReference>
<dbReference type="EC" id="1.5.1.-" evidence="5"/>
<dbReference type="InterPro" id="IPR005025">
    <property type="entry name" value="FMN_Rdtase-like_dom"/>
</dbReference>
<sequence>MTRRLIVVTAGLSQPSSTRLLSDRIADAVIAAIGARGEAVDVEVVELRDLAGDLATMMTTQIPTPALAEVRERVSRADGLVAVTPVFTASYSGLFKMFFDALDADAVRGMPTIIAATAGSARHSLVLDHAMRPLFAFLGAVVVPTGIFAATEDFGSGESTGEEGLSGRIRRAADELAALIVADTGGVDGFVPTSTTRPRRSGNTVPGVSMGTGGSAFEVLLQPHLK</sequence>
<name>A0ABU7LEQ4_9NOCA</name>
<keyword evidence="2" id="KW-0288">FMN</keyword>
<dbReference type="Proteomes" id="UP001336020">
    <property type="component" value="Unassembled WGS sequence"/>
</dbReference>
<dbReference type="RefSeq" id="WP_330135211.1">
    <property type="nucleotide sequence ID" value="NZ_JAUTXY010000010.1"/>
</dbReference>
<dbReference type="PANTHER" id="PTHR43408:SF2">
    <property type="entry name" value="FMN REDUCTASE (NADPH)"/>
    <property type="match status" value="1"/>
</dbReference>
<evidence type="ECO:0000313" key="6">
    <source>
        <dbReference type="Proteomes" id="UP001336020"/>
    </source>
</evidence>
<dbReference type="GO" id="GO:0016491">
    <property type="term" value="F:oxidoreductase activity"/>
    <property type="evidence" value="ECO:0007669"/>
    <property type="project" value="UniProtKB-KW"/>
</dbReference>
<comment type="caution">
    <text evidence="5">The sequence shown here is derived from an EMBL/GenBank/DDBJ whole genome shotgun (WGS) entry which is preliminary data.</text>
</comment>
<keyword evidence="1" id="KW-0285">Flavoprotein</keyword>
<protein>
    <submittedName>
        <fullName evidence="5">FMN reductase</fullName>
        <ecNumber evidence="5">1.5.1.-</ecNumber>
    </submittedName>
</protein>
<dbReference type="InterPro" id="IPR023932">
    <property type="entry name" value="CE1759_FMN_reduct"/>
</dbReference>
<organism evidence="5 6">
    <name type="scientific">Rhodococcus artemisiae</name>
    <dbReference type="NCBI Taxonomy" id="714159"/>
    <lineage>
        <taxon>Bacteria</taxon>
        <taxon>Bacillati</taxon>
        <taxon>Actinomycetota</taxon>
        <taxon>Actinomycetes</taxon>
        <taxon>Mycobacteriales</taxon>
        <taxon>Nocardiaceae</taxon>
        <taxon>Rhodococcus</taxon>
    </lineage>
</organism>
<proteinExistence type="predicted"/>
<evidence type="ECO:0000256" key="2">
    <source>
        <dbReference type="ARBA" id="ARBA00022643"/>
    </source>
</evidence>
<dbReference type="Pfam" id="PF03358">
    <property type="entry name" value="FMN_red"/>
    <property type="match status" value="1"/>
</dbReference>
<keyword evidence="3 5" id="KW-0560">Oxidoreductase</keyword>
<dbReference type="Gene3D" id="3.40.50.360">
    <property type="match status" value="1"/>
</dbReference>
<dbReference type="EMBL" id="JAUTXY010000010">
    <property type="protein sequence ID" value="MEE2060035.1"/>
    <property type="molecule type" value="Genomic_DNA"/>
</dbReference>
<evidence type="ECO:0000259" key="4">
    <source>
        <dbReference type="Pfam" id="PF03358"/>
    </source>
</evidence>
<dbReference type="PANTHER" id="PTHR43408">
    <property type="entry name" value="FMN REDUCTASE (NADPH)"/>
    <property type="match status" value="1"/>
</dbReference>
<accession>A0ABU7LEQ4</accession>
<evidence type="ECO:0000256" key="1">
    <source>
        <dbReference type="ARBA" id="ARBA00022630"/>
    </source>
</evidence>
<feature type="domain" description="NADPH-dependent FMN reductase-like" evidence="4">
    <location>
        <begin position="4"/>
        <end position="153"/>
    </location>
</feature>
<gene>
    <name evidence="5" type="ORF">Q7514_21155</name>
</gene>
<dbReference type="SUPFAM" id="SSF52218">
    <property type="entry name" value="Flavoproteins"/>
    <property type="match status" value="1"/>
</dbReference>
<keyword evidence="6" id="KW-1185">Reference proteome</keyword>
<evidence type="ECO:0000256" key="3">
    <source>
        <dbReference type="ARBA" id="ARBA00023002"/>
    </source>
</evidence>
<evidence type="ECO:0000313" key="5">
    <source>
        <dbReference type="EMBL" id="MEE2060035.1"/>
    </source>
</evidence>
<dbReference type="InterPro" id="IPR029039">
    <property type="entry name" value="Flavoprotein-like_sf"/>
</dbReference>
<reference evidence="5 6" key="1">
    <citation type="submission" date="2023-07" db="EMBL/GenBank/DDBJ databases">
        <authorList>
            <person name="Girao M."/>
            <person name="Carvalho M.F."/>
        </authorList>
    </citation>
    <scope>NUCLEOTIDE SEQUENCE [LARGE SCALE GENOMIC DNA]</scope>
    <source>
        <strain evidence="5 6">YIM65754</strain>
    </source>
</reference>
<dbReference type="NCBIfam" id="TIGR04037">
    <property type="entry name" value="LLM_duo_CE1759"/>
    <property type="match status" value="1"/>
</dbReference>